<dbReference type="Proteomes" id="UP001165270">
    <property type="component" value="Unassembled WGS sequence"/>
</dbReference>
<evidence type="ECO:0008006" key="3">
    <source>
        <dbReference type="Google" id="ProtNLM"/>
    </source>
</evidence>
<protein>
    <recommendedName>
        <fullName evidence="3">Nuclear transport factor 2 family protein</fullName>
    </recommendedName>
</protein>
<accession>A0ABS9XEN6</accession>
<keyword evidence="2" id="KW-1185">Reference proteome</keyword>
<proteinExistence type="predicted"/>
<name>A0ABS9XEN6_9ACTN</name>
<comment type="caution">
    <text evidence="1">The sequence shown here is derived from an EMBL/GenBank/DDBJ whole genome shotgun (WGS) entry which is preliminary data.</text>
</comment>
<sequence>MEREQLERLLTGGGDETSAAALSALYGGASHVVWDGTTSAESLATIYGRRLRLTLRRGTETTGLARAVQRLDQYGRPVRLGQIRTADGSWVFMLFLDEDGNTLVACTGVRQTQPGPPRPGTC</sequence>
<dbReference type="EMBL" id="JALDAX010000004">
    <property type="protein sequence ID" value="MCI3240496.1"/>
    <property type="molecule type" value="Genomic_DNA"/>
</dbReference>
<reference evidence="1" key="1">
    <citation type="submission" date="2022-03" db="EMBL/GenBank/DDBJ databases">
        <title>Streptomyces 7R015 and 7R016 isolated from Barleria lupulina in Thailand.</title>
        <authorList>
            <person name="Kanchanasin P."/>
            <person name="Phongsopitanun W."/>
            <person name="Tanasupawat S."/>
        </authorList>
    </citation>
    <scope>NUCLEOTIDE SEQUENCE</scope>
    <source>
        <strain evidence="1">7R016</strain>
    </source>
</reference>
<evidence type="ECO:0000313" key="1">
    <source>
        <dbReference type="EMBL" id="MCI3240496.1"/>
    </source>
</evidence>
<evidence type="ECO:0000313" key="2">
    <source>
        <dbReference type="Proteomes" id="UP001165270"/>
    </source>
</evidence>
<gene>
    <name evidence="1" type="ORF">MQN93_12250</name>
</gene>
<organism evidence="1 2">
    <name type="scientific">Streptomyces spinosisporus</name>
    <dbReference type="NCBI Taxonomy" id="2927582"/>
    <lineage>
        <taxon>Bacteria</taxon>
        <taxon>Bacillati</taxon>
        <taxon>Actinomycetota</taxon>
        <taxon>Actinomycetes</taxon>
        <taxon>Kitasatosporales</taxon>
        <taxon>Streptomycetaceae</taxon>
        <taxon>Streptomyces</taxon>
    </lineage>
</organism>